<reference evidence="1 2" key="1">
    <citation type="submission" date="2016-03" db="EMBL/GenBank/DDBJ databases">
        <title>Comparative genomics of 54 Lactobacillus plantarum strains reveals genomic uncoupling from niche constraints.</title>
        <authorList>
            <person name="Martino M.E."/>
        </authorList>
    </citation>
    <scope>NUCLEOTIDE SEQUENCE [LARGE SCALE GENOMIC DNA]</scope>
    <source>
        <strain evidence="1 2">19.1</strain>
    </source>
</reference>
<name>A0A165R9U5_LACPN</name>
<sequence length="169" mass="19390">MTNFNNNYTNPFQNSNNNMSANVWKNKFNVASEDETNDSKLIVRYDGEPQYPNLVQHVHVDNWLDTGNAYIMMYTNLDNQSTDVLQIPQSDYMYKSLYSIFINQIGKDFSNGSKELDFNRIIGRTGWLTTSKYVSKGGSTFTNLNGFIVDYDETLDNPQVDEDDGESVE</sequence>
<comment type="caution">
    <text evidence="1">The sequence shown here is derived from an EMBL/GenBank/DDBJ whole genome shotgun (WGS) entry which is preliminary data.</text>
</comment>
<dbReference type="KEGG" id="lpb:SH83_13205"/>
<dbReference type="PATRIC" id="fig|1590.144.peg.2744"/>
<accession>A0A165R9U5</accession>
<dbReference type="EMBL" id="LUXM01000037">
    <property type="protein sequence ID" value="KZU92984.1"/>
    <property type="molecule type" value="Genomic_DNA"/>
</dbReference>
<organism evidence="1 2">
    <name type="scientific">Lactiplantibacillus plantarum</name>
    <name type="common">Lactobacillus plantarum</name>
    <dbReference type="NCBI Taxonomy" id="1590"/>
    <lineage>
        <taxon>Bacteria</taxon>
        <taxon>Bacillati</taxon>
        <taxon>Bacillota</taxon>
        <taxon>Bacilli</taxon>
        <taxon>Lactobacillales</taxon>
        <taxon>Lactobacillaceae</taxon>
        <taxon>Lactiplantibacillus</taxon>
    </lineage>
</organism>
<dbReference type="AlphaFoldDB" id="A0A165R9U5"/>
<dbReference type="Proteomes" id="UP000076882">
    <property type="component" value="Unassembled WGS sequence"/>
</dbReference>
<protein>
    <submittedName>
        <fullName evidence="1">Uncharacterized protein</fullName>
    </submittedName>
</protein>
<evidence type="ECO:0000313" key="2">
    <source>
        <dbReference type="Proteomes" id="UP000076882"/>
    </source>
</evidence>
<evidence type="ECO:0000313" key="1">
    <source>
        <dbReference type="EMBL" id="KZU92984.1"/>
    </source>
</evidence>
<dbReference type="RefSeq" id="WP_044432180.1">
    <property type="nucleotide sequence ID" value="NZ_CP010528.1"/>
</dbReference>
<gene>
    <name evidence="1" type="ORF">Lp19_2687</name>
</gene>
<proteinExistence type="predicted"/>